<proteinExistence type="predicted"/>
<dbReference type="AlphaFoldDB" id="A0A9E7KPZ8"/>
<organism evidence="3 4">
    <name type="scientific">Musa troglodytarum</name>
    <name type="common">fe'i banana</name>
    <dbReference type="NCBI Taxonomy" id="320322"/>
    <lineage>
        <taxon>Eukaryota</taxon>
        <taxon>Viridiplantae</taxon>
        <taxon>Streptophyta</taxon>
        <taxon>Embryophyta</taxon>
        <taxon>Tracheophyta</taxon>
        <taxon>Spermatophyta</taxon>
        <taxon>Magnoliopsida</taxon>
        <taxon>Liliopsida</taxon>
        <taxon>Zingiberales</taxon>
        <taxon>Musaceae</taxon>
        <taxon>Musa</taxon>
    </lineage>
</organism>
<keyword evidence="4" id="KW-1185">Reference proteome</keyword>
<feature type="signal peptide" evidence="2">
    <location>
        <begin position="1"/>
        <end position="25"/>
    </location>
</feature>
<protein>
    <submittedName>
        <fullName evidence="3">Uncharacterized protein</fullName>
    </submittedName>
</protein>
<gene>
    <name evidence="3" type="ORF">MUK42_13970</name>
</gene>
<evidence type="ECO:0000313" key="4">
    <source>
        <dbReference type="Proteomes" id="UP001055439"/>
    </source>
</evidence>
<dbReference type="EMBL" id="CP097510">
    <property type="protein sequence ID" value="URE27322.1"/>
    <property type="molecule type" value="Genomic_DNA"/>
</dbReference>
<keyword evidence="2" id="KW-0732">Signal</keyword>
<evidence type="ECO:0000256" key="2">
    <source>
        <dbReference type="SAM" id="SignalP"/>
    </source>
</evidence>
<feature type="region of interest" description="Disordered" evidence="1">
    <location>
        <begin position="85"/>
        <end position="112"/>
    </location>
</feature>
<evidence type="ECO:0000256" key="1">
    <source>
        <dbReference type="SAM" id="MobiDB-lite"/>
    </source>
</evidence>
<sequence>MDQKRRLRMAVLLALLISFSPGADSRVGHLLTGAARDRLKELQPVLISLAADNLFQRSSFLFLRAGDDVRAQLLAGHEMTLFRGRGGDRLLRDGGYPGPASPAKNPSPGVHH</sequence>
<dbReference type="Proteomes" id="UP001055439">
    <property type="component" value="Chromosome 8"/>
</dbReference>
<reference evidence="3" key="1">
    <citation type="submission" date="2022-05" db="EMBL/GenBank/DDBJ databases">
        <title>The Musa troglodytarum L. genome provides insights into the mechanism of non-climacteric behaviour and enrichment of carotenoids.</title>
        <authorList>
            <person name="Wang J."/>
        </authorList>
    </citation>
    <scope>NUCLEOTIDE SEQUENCE</scope>
    <source>
        <tissue evidence="3">Leaf</tissue>
    </source>
</reference>
<feature type="chain" id="PRO_5038768910" evidence="2">
    <location>
        <begin position="26"/>
        <end position="112"/>
    </location>
</feature>
<name>A0A9E7KPZ8_9LILI</name>
<accession>A0A9E7KPZ8</accession>
<evidence type="ECO:0000313" key="3">
    <source>
        <dbReference type="EMBL" id="URE27322.1"/>
    </source>
</evidence>